<dbReference type="Proteomes" id="UP000556611">
    <property type="component" value="Unassembled WGS sequence"/>
</dbReference>
<accession>A0ABX1LMI5</accession>
<organism evidence="2 3">
    <name type="scientific">Tsukamurella columbiensis</name>
    <dbReference type="NCBI Taxonomy" id="128509"/>
    <lineage>
        <taxon>Bacteria</taxon>
        <taxon>Bacillati</taxon>
        <taxon>Actinomycetota</taxon>
        <taxon>Actinomycetes</taxon>
        <taxon>Mycobacteriales</taxon>
        <taxon>Tsukamurellaceae</taxon>
        <taxon>Tsukamurella</taxon>
    </lineage>
</organism>
<dbReference type="EMBL" id="JABARZ010000017">
    <property type="protein sequence ID" value="NMD57321.1"/>
    <property type="molecule type" value="Genomic_DNA"/>
</dbReference>
<evidence type="ECO:0000256" key="1">
    <source>
        <dbReference type="SAM" id="Phobius"/>
    </source>
</evidence>
<protein>
    <recommendedName>
        <fullName evidence="4">Integral membrane protein</fullName>
    </recommendedName>
</protein>
<reference evidence="2 3" key="1">
    <citation type="submission" date="2020-04" db="EMBL/GenBank/DDBJ databases">
        <title>MicrobeNet Type strains.</title>
        <authorList>
            <person name="Nicholson A.C."/>
        </authorList>
    </citation>
    <scope>NUCLEOTIDE SEQUENCE [LARGE SCALE GENOMIC DNA]</scope>
    <source>
        <strain evidence="2 3">ATCC BAA-330</strain>
    </source>
</reference>
<feature type="transmembrane region" description="Helical" evidence="1">
    <location>
        <begin position="66"/>
        <end position="85"/>
    </location>
</feature>
<evidence type="ECO:0000313" key="2">
    <source>
        <dbReference type="EMBL" id="NMD57321.1"/>
    </source>
</evidence>
<proteinExistence type="predicted"/>
<feature type="transmembrane region" description="Helical" evidence="1">
    <location>
        <begin position="97"/>
        <end position="117"/>
    </location>
</feature>
<dbReference type="RefSeq" id="WP_158645117.1">
    <property type="nucleotide sequence ID" value="NZ_JABARZ010000017.1"/>
</dbReference>
<evidence type="ECO:0000313" key="3">
    <source>
        <dbReference type="Proteomes" id="UP000556611"/>
    </source>
</evidence>
<name>A0ABX1LMI5_9ACTN</name>
<feature type="transmembrane region" description="Helical" evidence="1">
    <location>
        <begin position="9"/>
        <end position="27"/>
    </location>
</feature>
<keyword evidence="1" id="KW-0812">Transmembrane</keyword>
<comment type="caution">
    <text evidence="2">The sequence shown here is derived from an EMBL/GenBank/DDBJ whole genome shotgun (WGS) entry which is preliminary data.</text>
</comment>
<keyword evidence="3" id="KW-1185">Reference proteome</keyword>
<keyword evidence="1" id="KW-0472">Membrane</keyword>
<evidence type="ECO:0008006" key="4">
    <source>
        <dbReference type="Google" id="ProtNLM"/>
    </source>
</evidence>
<sequence length="119" mass="12557">MPKPDPMRVAWYAQIPVAAVMFAAALSPVRLPSVVIGVGIGACVLGVASVFLAWRRRQVSSFAAPVAATVVAQALLNAVVFASMPFRGGGPTTESRILWGFCAVVLVINSAFTLGTWRR</sequence>
<keyword evidence="1" id="KW-1133">Transmembrane helix</keyword>
<gene>
    <name evidence="2" type="ORF">HHU10_17025</name>
</gene>
<feature type="transmembrane region" description="Helical" evidence="1">
    <location>
        <begin position="33"/>
        <end position="54"/>
    </location>
</feature>